<evidence type="ECO:0000313" key="4">
    <source>
        <dbReference type="Proteomes" id="UP001274896"/>
    </source>
</evidence>
<dbReference type="InterPro" id="IPR013608">
    <property type="entry name" value="VWA_N"/>
</dbReference>
<accession>A0AAE0R2T4</accession>
<dbReference type="EMBL" id="JAUCMX010000007">
    <property type="protein sequence ID" value="KAK3539709.1"/>
    <property type="molecule type" value="Genomic_DNA"/>
</dbReference>
<dbReference type="SUPFAM" id="SSF56672">
    <property type="entry name" value="DNA/RNA polymerases"/>
    <property type="match status" value="1"/>
</dbReference>
<feature type="domain" description="VWA N-terminal" evidence="2">
    <location>
        <begin position="265"/>
        <end position="325"/>
    </location>
</feature>
<evidence type="ECO:0000259" key="2">
    <source>
        <dbReference type="Pfam" id="PF08399"/>
    </source>
</evidence>
<organism evidence="3 4">
    <name type="scientific">Hemibagrus guttatus</name>
    <dbReference type="NCBI Taxonomy" id="175788"/>
    <lineage>
        <taxon>Eukaryota</taxon>
        <taxon>Metazoa</taxon>
        <taxon>Chordata</taxon>
        <taxon>Craniata</taxon>
        <taxon>Vertebrata</taxon>
        <taxon>Euteleostomi</taxon>
        <taxon>Actinopterygii</taxon>
        <taxon>Neopterygii</taxon>
        <taxon>Teleostei</taxon>
        <taxon>Ostariophysi</taxon>
        <taxon>Siluriformes</taxon>
        <taxon>Bagridae</taxon>
        <taxon>Hemibagrus</taxon>
    </lineage>
</organism>
<comment type="caution">
    <text evidence="3">The sequence shown here is derived from an EMBL/GenBank/DDBJ whole genome shotgun (WGS) entry which is preliminary data.</text>
</comment>
<protein>
    <recommendedName>
        <fullName evidence="5">Reverse transcriptase domain-containing protein</fullName>
    </recommendedName>
</protein>
<evidence type="ECO:0008006" key="5">
    <source>
        <dbReference type="Google" id="ProtNLM"/>
    </source>
</evidence>
<gene>
    <name evidence="3" type="ORF">QTP70_012032</name>
</gene>
<keyword evidence="4" id="KW-1185">Reference proteome</keyword>
<dbReference type="InterPro" id="IPR000477">
    <property type="entry name" value="RT_dom"/>
</dbReference>
<dbReference type="AlphaFoldDB" id="A0AAE0R2T4"/>
<evidence type="ECO:0000313" key="3">
    <source>
        <dbReference type="EMBL" id="KAK3539709.1"/>
    </source>
</evidence>
<proteinExistence type="predicted"/>
<feature type="domain" description="Reverse transcriptase" evidence="1">
    <location>
        <begin position="107"/>
        <end position="210"/>
    </location>
</feature>
<dbReference type="PANTHER" id="PTHR47510">
    <property type="entry name" value="REVERSE TRANSCRIPTASE DOMAIN-CONTAINING PROTEIN"/>
    <property type="match status" value="1"/>
</dbReference>
<sequence>MELLFLSTASRLVASENDLQQQHRVEAHTHWDHPTHLLPSYCIISCSTQSIEEDQPVQGSGARQHPWVGPQSLCYGAGDVLTSIFNLSLSQSTIPTCFKTTTIVPLPKKRPPTCLNDYRPVALTPIIIKCFERVVLAHIQSSIPDTLDPLQYAYRPNRSILDAIAAALHISLSHLEDKDTYIRMLFIDYSSTFNTVIPHKLTHKLFALPILYTLFTHACIASHKDNIILKFADDTAVITGGDESAYRRELASLVTWCENNYLTLNTDKTKYEYFNAVLINEVDEEGNNMELGGEFILQPNEHFNNLSVNLSLSVVQVPTNMYNKDYINHYRKPFKEILSSKSP</sequence>
<evidence type="ECO:0000259" key="1">
    <source>
        <dbReference type="Pfam" id="PF00078"/>
    </source>
</evidence>
<dbReference type="Proteomes" id="UP001274896">
    <property type="component" value="Unassembled WGS sequence"/>
</dbReference>
<dbReference type="CDD" id="cd01650">
    <property type="entry name" value="RT_nLTR_like"/>
    <property type="match status" value="1"/>
</dbReference>
<dbReference type="InterPro" id="IPR043502">
    <property type="entry name" value="DNA/RNA_pol_sf"/>
</dbReference>
<dbReference type="Pfam" id="PF00078">
    <property type="entry name" value="RVT_1"/>
    <property type="match status" value="1"/>
</dbReference>
<name>A0AAE0R2T4_9TELE</name>
<dbReference type="PANTHER" id="PTHR47510:SF3">
    <property type="entry name" value="ENDO_EXONUCLEASE_PHOSPHATASE DOMAIN-CONTAINING PROTEIN"/>
    <property type="match status" value="1"/>
</dbReference>
<reference evidence="3" key="1">
    <citation type="submission" date="2023-06" db="EMBL/GenBank/DDBJ databases">
        <title>Male Hemibagrus guttatus genome.</title>
        <authorList>
            <person name="Bian C."/>
        </authorList>
    </citation>
    <scope>NUCLEOTIDE SEQUENCE</scope>
    <source>
        <strain evidence="3">Male_cb2023</strain>
        <tissue evidence="3">Muscle</tissue>
    </source>
</reference>
<dbReference type="Pfam" id="PF08399">
    <property type="entry name" value="VWA_N"/>
    <property type="match status" value="1"/>
</dbReference>